<keyword evidence="9" id="KW-0121">Carboxypeptidase</keyword>
<evidence type="ECO:0000256" key="3">
    <source>
        <dbReference type="ARBA" id="ARBA00022679"/>
    </source>
</evidence>
<dbReference type="EMBL" id="MSCO01000001">
    <property type="protein sequence ID" value="PQJ89021.1"/>
    <property type="molecule type" value="Genomic_DNA"/>
</dbReference>
<dbReference type="InterPro" id="IPR005490">
    <property type="entry name" value="LD_TPept_cat_dom"/>
</dbReference>
<evidence type="ECO:0000259" key="8">
    <source>
        <dbReference type="PROSITE" id="PS52029"/>
    </source>
</evidence>
<feature type="domain" description="L,D-TPase catalytic" evidence="8">
    <location>
        <begin position="284"/>
        <end position="459"/>
    </location>
</feature>
<name>A0A2S7XCF6_9GAMM</name>
<dbReference type="GO" id="GO:0009252">
    <property type="term" value="P:peptidoglycan biosynthetic process"/>
    <property type="evidence" value="ECO:0007669"/>
    <property type="project" value="UniProtKB-UniPathway"/>
</dbReference>
<dbReference type="InterPro" id="IPR038063">
    <property type="entry name" value="Transpep_catalytic_dom"/>
</dbReference>
<keyword evidence="5 7" id="KW-0573">Peptidoglycan synthesis</keyword>
<evidence type="ECO:0000256" key="6">
    <source>
        <dbReference type="ARBA" id="ARBA00023316"/>
    </source>
</evidence>
<dbReference type="GO" id="GO:0016740">
    <property type="term" value="F:transferase activity"/>
    <property type="evidence" value="ECO:0007669"/>
    <property type="project" value="UniProtKB-KW"/>
</dbReference>
<gene>
    <name evidence="9" type="ORF">BTO22_05220</name>
</gene>
<dbReference type="InterPro" id="IPR036366">
    <property type="entry name" value="PGBDSf"/>
</dbReference>
<evidence type="ECO:0000313" key="9">
    <source>
        <dbReference type="EMBL" id="PQJ89021.1"/>
    </source>
</evidence>
<dbReference type="Gene3D" id="1.10.101.10">
    <property type="entry name" value="PGBD-like superfamily/PGBD"/>
    <property type="match status" value="1"/>
</dbReference>
<evidence type="ECO:0000256" key="2">
    <source>
        <dbReference type="ARBA" id="ARBA00005992"/>
    </source>
</evidence>
<evidence type="ECO:0000256" key="7">
    <source>
        <dbReference type="PROSITE-ProRule" id="PRU01373"/>
    </source>
</evidence>
<dbReference type="PANTHER" id="PTHR41533:SF1">
    <property type="entry name" value="L,D-TRANSPEPTIDASE YCBB-RELATED"/>
    <property type="match status" value="1"/>
</dbReference>
<keyword evidence="3" id="KW-0808">Transferase</keyword>
<dbReference type="InterPro" id="IPR002477">
    <property type="entry name" value="Peptidoglycan-bd-like"/>
</dbReference>
<dbReference type="Pfam" id="PF01471">
    <property type="entry name" value="PG_binding_1"/>
    <property type="match status" value="1"/>
</dbReference>
<dbReference type="SUPFAM" id="SSF47090">
    <property type="entry name" value="PGBD-like"/>
    <property type="match status" value="1"/>
</dbReference>
<keyword evidence="9" id="KW-0378">Hydrolase</keyword>
<dbReference type="UniPathway" id="UPA00219"/>
<organism evidence="9 10">
    <name type="scientific">Aliivibrio sifiae</name>
    <dbReference type="NCBI Taxonomy" id="566293"/>
    <lineage>
        <taxon>Bacteria</taxon>
        <taxon>Pseudomonadati</taxon>
        <taxon>Pseudomonadota</taxon>
        <taxon>Gammaproteobacteria</taxon>
        <taxon>Vibrionales</taxon>
        <taxon>Vibrionaceae</taxon>
        <taxon>Aliivibrio</taxon>
    </lineage>
</organism>
<dbReference type="SUPFAM" id="SSF141523">
    <property type="entry name" value="L,D-transpeptidase catalytic domain-like"/>
    <property type="match status" value="1"/>
</dbReference>
<reference evidence="9 10" key="1">
    <citation type="submission" date="2016-12" db="EMBL/GenBank/DDBJ databases">
        <title>Diversity of luminous bacteria.</title>
        <authorList>
            <person name="Yoshizawa S."/>
            <person name="Kogure K."/>
        </authorList>
    </citation>
    <scope>NUCLEOTIDE SEQUENCE [LARGE SCALE GENOMIC DNA]</scope>
    <source>
        <strain evidence="9 10">ATCC 33715</strain>
    </source>
</reference>
<dbReference type="CDD" id="cd16913">
    <property type="entry name" value="YkuD_like"/>
    <property type="match status" value="1"/>
</dbReference>
<comment type="similarity">
    <text evidence="2">Belongs to the YkuD family.</text>
</comment>
<comment type="pathway">
    <text evidence="1 7">Cell wall biogenesis; peptidoglycan biosynthesis.</text>
</comment>
<dbReference type="GO" id="GO:0071555">
    <property type="term" value="P:cell wall organization"/>
    <property type="evidence" value="ECO:0007669"/>
    <property type="project" value="UniProtKB-UniRule"/>
</dbReference>
<dbReference type="InterPro" id="IPR052905">
    <property type="entry name" value="LD-transpeptidase_YkuD-like"/>
</dbReference>
<feature type="active site" description="Proton donor/acceptor" evidence="7">
    <location>
        <position position="418"/>
    </location>
</feature>
<protein>
    <submittedName>
        <fullName evidence="9">Carboxypeptidase</fullName>
    </submittedName>
</protein>
<dbReference type="Pfam" id="PF03734">
    <property type="entry name" value="YkuD"/>
    <property type="match status" value="1"/>
</dbReference>
<dbReference type="Proteomes" id="UP000239263">
    <property type="component" value="Unassembled WGS sequence"/>
</dbReference>
<dbReference type="PANTHER" id="PTHR41533">
    <property type="entry name" value="L,D-TRANSPEPTIDASE HI_1667-RELATED"/>
    <property type="match status" value="1"/>
</dbReference>
<dbReference type="PROSITE" id="PS52029">
    <property type="entry name" value="LD_TPASE"/>
    <property type="match status" value="1"/>
</dbReference>
<keyword evidence="6 7" id="KW-0961">Cell wall biogenesis/degradation</keyword>
<dbReference type="GO" id="GO:0008360">
    <property type="term" value="P:regulation of cell shape"/>
    <property type="evidence" value="ECO:0007669"/>
    <property type="project" value="UniProtKB-UniRule"/>
</dbReference>
<dbReference type="InterPro" id="IPR036365">
    <property type="entry name" value="PGBD-like_sf"/>
</dbReference>
<dbReference type="Gene3D" id="2.40.440.10">
    <property type="entry name" value="L,D-transpeptidase catalytic domain-like"/>
    <property type="match status" value="1"/>
</dbReference>
<dbReference type="RefSeq" id="WP_258132456.1">
    <property type="nucleotide sequence ID" value="NZ_CAWNRT010000001.1"/>
</dbReference>
<evidence type="ECO:0000313" key="10">
    <source>
        <dbReference type="Proteomes" id="UP000239263"/>
    </source>
</evidence>
<accession>A0A2S7XCF6</accession>
<keyword evidence="4 7" id="KW-0133">Cell shape</keyword>
<dbReference type="AlphaFoldDB" id="A0A2S7XCF6"/>
<sequence length="514" mass="60505">MDRFNILLIALLMHVSFGVYASSSVNNYIKEYQSQLFYPEIVASFYPYSQLKWQLVKDRRQLKNQLGLLVLADVNDDLQKRYDLLQQTQGLEFDILATDTLLYFSVYKELIATHGIKWLFGGRLDGNIGQPSAFAINTINQHFQTNNLYQLVITLQPQSEQYSDLYERLYLYYDPYHQEAPKLEITRLLKPNQIIPYKSLVYRLNISGDLNKRQLQYFLKKDSRIYNEELVTIVKGFQERHGLVADGIIGEKTLYWLNMSANERVRIIALNIQRLRLWEEKSNRFVLVNIPSYEMGYFQEGELIFKSKVIVGKPARRTPLFTTRLDSIVFNPKWKVPTKIMREDILPKAFDNKEYLTEHNFEVLPSWLSNNVIPFESIKWEEMTAENFPYKLRQKPGGTNALGKYKFNTPNKNSIYLHDTPLRSLFKKQHRAYSSGCIRVEKASEFAQLLMEESDYTATDYENYNQLPKTNSVGLGQKIAVYTTYQTTWIDDKDIIQFRDDIYKYDEWSKSKID</sequence>
<evidence type="ECO:0000256" key="5">
    <source>
        <dbReference type="ARBA" id="ARBA00022984"/>
    </source>
</evidence>
<evidence type="ECO:0000256" key="1">
    <source>
        <dbReference type="ARBA" id="ARBA00004752"/>
    </source>
</evidence>
<dbReference type="GO" id="GO:0004180">
    <property type="term" value="F:carboxypeptidase activity"/>
    <property type="evidence" value="ECO:0007669"/>
    <property type="project" value="UniProtKB-KW"/>
</dbReference>
<keyword evidence="9" id="KW-0645">Protease</keyword>
<evidence type="ECO:0000256" key="4">
    <source>
        <dbReference type="ARBA" id="ARBA00022960"/>
    </source>
</evidence>
<feature type="active site" description="Nucleophile" evidence="7">
    <location>
        <position position="437"/>
    </location>
</feature>
<proteinExistence type="inferred from homology"/>
<comment type="caution">
    <text evidence="9">The sequence shown here is derived from an EMBL/GenBank/DDBJ whole genome shotgun (WGS) entry which is preliminary data.</text>
</comment>